<proteinExistence type="predicted"/>
<keyword evidence="2" id="KW-1185">Reference proteome</keyword>
<reference evidence="1 2" key="1">
    <citation type="journal article" date="2016" name="Mol. Biol. Evol.">
        <title>Comparative Genomics of Early-Diverging Mushroom-Forming Fungi Provides Insights into the Origins of Lignocellulose Decay Capabilities.</title>
        <authorList>
            <person name="Nagy L.G."/>
            <person name="Riley R."/>
            <person name="Tritt A."/>
            <person name="Adam C."/>
            <person name="Daum C."/>
            <person name="Floudas D."/>
            <person name="Sun H."/>
            <person name="Yadav J.S."/>
            <person name="Pangilinan J."/>
            <person name="Larsson K.H."/>
            <person name="Matsuura K."/>
            <person name="Barry K."/>
            <person name="Labutti K."/>
            <person name="Kuo R."/>
            <person name="Ohm R.A."/>
            <person name="Bhattacharya S.S."/>
            <person name="Shirouzu T."/>
            <person name="Yoshinaga Y."/>
            <person name="Martin F.M."/>
            <person name="Grigoriev I.V."/>
            <person name="Hibbett D.S."/>
        </authorList>
    </citation>
    <scope>NUCLEOTIDE SEQUENCE [LARGE SCALE GENOMIC DNA]</scope>
    <source>
        <strain evidence="1 2">HHB9708</strain>
    </source>
</reference>
<organism evidence="1 2">
    <name type="scientific">Sistotremastrum niveocremeum HHB9708</name>
    <dbReference type="NCBI Taxonomy" id="1314777"/>
    <lineage>
        <taxon>Eukaryota</taxon>
        <taxon>Fungi</taxon>
        <taxon>Dikarya</taxon>
        <taxon>Basidiomycota</taxon>
        <taxon>Agaricomycotina</taxon>
        <taxon>Agaricomycetes</taxon>
        <taxon>Sistotremastrales</taxon>
        <taxon>Sistotremastraceae</taxon>
        <taxon>Sertulicium</taxon>
        <taxon>Sertulicium niveocremeum</taxon>
    </lineage>
</organism>
<sequence>MILMEGDTVSAYQYLEHLSGLEYLWERQRILCEFVTTFRYLHDNNGSWIGGLGDIVLSKKHNRLRIGGLGIIDGRRDESHSRIFTAELQIFSGTPQCPLTHMPNISRAQGYSRELNEGKTAKNARLILNELRWGAKNEKIEKTLTGDKPVCGEIGWVESESTDSPVWHRIPLDYQRSTAHYDTVGSLEQNDELRWVKGIRIGSYIRRVLKPLIIPELKLIFYITVQMGI</sequence>
<name>A0A164QLT5_9AGAM</name>
<dbReference type="EMBL" id="KV419425">
    <property type="protein sequence ID" value="KZS89777.1"/>
    <property type="molecule type" value="Genomic_DNA"/>
</dbReference>
<evidence type="ECO:0000313" key="1">
    <source>
        <dbReference type="EMBL" id="KZS89777.1"/>
    </source>
</evidence>
<evidence type="ECO:0000313" key="2">
    <source>
        <dbReference type="Proteomes" id="UP000076722"/>
    </source>
</evidence>
<protein>
    <submittedName>
        <fullName evidence="1">Uncharacterized protein</fullName>
    </submittedName>
</protein>
<dbReference type="AlphaFoldDB" id="A0A164QLT5"/>
<dbReference type="Proteomes" id="UP000076722">
    <property type="component" value="Unassembled WGS sequence"/>
</dbReference>
<accession>A0A164QLT5</accession>
<gene>
    <name evidence="1" type="ORF">SISNIDRAFT_469037</name>
</gene>